<accession>A0A0F9JJ64</accession>
<sequence length="60" mass="6784">MSDKPKRKCAYCCESHWSLVQSVQFRVWLCSNCLAELQNMNAGYDLLGETSPTLDNPSDV</sequence>
<protein>
    <submittedName>
        <fullName evidence="1">Uncharacterized protein</fullName>
    </submittedName>
</protein>
<organism evidence="1">
    <name type="scientific">marine sediment metagenome</name>
    <dbReference type="NCBI Taxonomy" id="412755"/>
    <lineage>
        <taxon>unclassified sequences</taxon>
        <taxon>metagenomes</taxon>
        <taxon>ecological metagenomes</taxon>
    </lineage>
</organism>
<dbReference type="AlphaFoldDB" id="A0A0F9JJ64"/>
<dbReference type="EMBL" id="LAZR01009912">
    <property type="protein sequence ID" value="KKM69899.1"/>
    <property type="molecule type" value="Genomic_DNA"/>
</dbReference>
<name>A0A0F9JJ64_9ZZZZ</name>
<evidence type="ECO:0000313" key="1">
    <source>
        <dbReference type="EMBL" id="KKM69899.1"/>
    </source>
</evidence>
<gene>
    <name evidence="1" type="ORF">LCGC14_1446200</name>
</gene>
<proteinExistence type="predicted"/>
<reference evidence="1" key="1">
    <citation type="journal article" date="2015" name="Nature">
        <title>Complex archaea that bridge the gap between prokaryotes and eukaryotes.</title>
        <authorList>
            <person name="Spang A."/>
            <person name="Saw J.H."/>
            <person name="Jorgensen S.L."/>
            <person name="Zaremba-Niedzwiedzka K."/>
            <person name="Martijn J."/>
            <person name="Lind A.E."/>
            <person name="van Eijk R."/>
            <person name="Schleper C."/>
            <person name="Guy L."/>
            <person name="Ettema T.J."/>
        </authorList>
    </citation>
    <scope>NUCLEOTIDE SEQUENCE</scope>
</reference>
<comment type="caution">
    <text evidence="1">The sequence shown here is derived from an EMBL/GenBank/DDBJ whole genome shotgun (WGS) entry which is preliminary data.</text>
</comment>